<accession>A0ABX3UU67</accession>
<dbReference type="InterPro" id="IPR009739">
    <property type="entry name" value="LprI-like_N"/>
</dbReference>
<keyword evidence="4" id="KW-1185">Reference proteome</keyword>
<proteinExistence type="predicted"/>
<evidence type="ECO:0000259" key="2">
    <source>
        <dbReference type="Pfam" id="PF07007"/>
    </source>
</evidence>
<dbReference type="RefSeq" id="WP_084883007.1">
    <property type="nucleotide sequence ID" value="NZ_MLJJ01000008.1"/>
</dbReference>
<dbReference type="Proteomes" id="UP000193785">
    <property type="component" value="Unassembled WGS sequence"/>
</dbReference>
<feature type="domain" description="Lysozyme inhibitor LprI-like N-terminal" evidence="2">
    <location>
        <begin position="30"/>
        <end position="118"/>
    </location>
</feature>
<gene>
    <name evidence="3" type="ORF">HA46_06090</name>
</gene>
<name>A0ABX3UU67_9GAMM</name>
<evidence type="ECO:0000313" key="4">
    <source>
        <dbReference type="Proteomes" id="UP000193785"/>
    </source>
</evidence>
<evidence type="ECO:0000256" key="1">
    <source>
        <dbReference type="SAM" id="SignalP"/>
    </source>
</evidence>
<reference evidence="3 4" key="1">
    <citation type="journal article" date="2017" name="Antonie Van Leeuwenhoek">
        <title>Phylogenomic resolution of the bacterial genus Pantoea and its relationship with Erwinia and Tatumella.</title>
        <authorList>
            <person name="Palmer M."/>
            <person name="Steenkamp E.T."/>
            <person name="Coetzee M.P."/>
            <person name="Chan W.Y."/>
            <person name="van Zyl E."/>
            <person name="De Maayer P."/>
            <person name="Coutinho T.A."/>
            <person name="Blom J."/>
            <person name="Smits T.H."/>
            <person name="Duffy B."/>
            <person name="Venter S.N."/>
        </authorList>
    </citation>
    <scope>NUCLEOTIDE SEQUENCE [LARGE SCALE GENOMIC DNA]</scope>
    <source>
        <strain evidence="3 4">LMG 5345</strain>
    </source>
</reference>
<dbReference type="EMBL" id="MLJJ01000008">
    <property type="protein sequence ID" value="ORN00947.1"/>
    <property type="molecule type" value="Genomic_DNA"/>
</dbReference>
<evidence type="ECO:0000313" key="3">
    <source>
        <dbReference type="EMBL" id="ORN00947.1"/>
    </source>
</evidence>
<dbReference type="PANTHER" id="PTHR39176">
    <property type="entry name" value="PERIPLASMIC PROTEIN-RELATED"/>
    <property type="match status" value="1"/>
</dbReference>
<dbReference type="Gene3D" id="1.20.1270.180">
    <property type="match status" value="1"/>
</dbReference>
<dbReference type="PANTHER" id="PTHR39176:SF1">
    <property type="entry name" value="PERIPLASMIC PROTEIN"/>
    <property type="match status" value="1"/>
</dbReference>
<organism evidence="3 4">
    <name type="scientific">Pantoea septica</name>
    <dbReference type="NCBI Taxonomy" id="472695"/>
    <lineage>
        <taxon>Bacteria</taxon>
        <taxon>Pseudomonadati</taxon>
        <taxon>Pseudomonadota</taxon>
        <taxon>Gammaproteobacteria</taxon>
        <taxon>Enterobacterales</taxon>
        <taxon>Erwiniaceae</taxon>
        <taxon>Pantoea</taxon>
    </lineage>
</organism>
<dbReference type="Pfam" id="PF07007">
    <property type="entry name" value="LprI"/>
    <property type="match status" value="1"/>
</dbReference>
<sequence length="137" mass="14858">MKKGIAVVGLLFCASALAQQNPIDQALEQCLNGASATAAMVSCYDRASQAWDSEMNTQYGQLMKKLTSEPKNKVRGAQRQWLAYRDSWQSASAAYFNSTQGTLAQISLATQRVDLVRNQALLLRSMNKGSCADGGDC</sequence>
<protein>
    <recommendedName>
        <fullName evidence="2">Lysozyme inhibitor LprI-like N-terminal domain-containing protein</fullName>
    </recommendedName>
</protein>
<feature type="signal peptide" evidence="1">
    <location>
        <begin position="1"/>
        <end position="18"/>
    </location>
</feature>
<comment type="caution">
    <text evidence="3">The sequence shown here is derived from an EMBL/GenBank/DDBJ whole genome shotgun (WGS) entry which is preliminary data.</text>
</comment>
<feature type="chain" id="PRO_5045422463" description="Lysozyme inhibitor LprI-like N-terminal domain-containing protein" evidence="1">
    <location>
        <begin position="19"/>
        <end position="137"/>
    </location>
</feature>
<keyword evidence="1" id="KW-0732">Signal</keyword>